<dbReference type="Proteomes" id="UP000244978">
    <property type="component" value="Unassembled WGS sequence"/>
</dbReference>
<feature type="transmembrane region" description="Helical" evidence="1">
    <location>
        <begin position="96"/>
        <end position="116"/>
    </location>
</feature>
<dbReference type="AlphaFoldDB" id="A0A2U1SZM8"/>
<proteinExistence type="predicted"/>
<evidence type="ECO:0000256" key="1">
    <source>
        <dbReference type="SAM" id="Phobius"/>
    </source>
</evidence>
<dbReference type="RefSeq" id="WP_108997068.1">
    <property type="nucleotide sequence ID" value="NZ_QEEX01000001.1"/>
</dbReference>
<feature type="transmembrane region" description="Helical" evidence="1">
    <location>
        <begin position="7"/>
        <end position="29"/>
    </location>
</feature>
<keyword evidence="1" id="KW-0472">Membrane</keyword>
<gene>
    <name evidence="2" type="ORF">DF220_03855</name>
</gene>
<evidence type="ECO:0000313" key="3">
    <source>
        <dbReference type="Proteomes" id="UP000244978"/>
    </source>
</evidence>
<feature type="transmembrane region" description="Helical" evidence="1">
    <location>
        <begin position="72"/>
        <end position="90"/>
    </location>
</feature>
<comment type="caution">
    <text evidence="2">The sequence shown here is derived from an EMBL/GenBank/DDBJ whole genome shotgun (WGS) entry which is preliminary data.</text>
</comment>
<sequence>MSARRLFVPIIFGAAIVLPLWLILARAFILRVDDWQIPLVTLSGVALGVCMAIVATVTWLRKSVREGGGPSAWDLGLLSAWYLSIILAGVVEHGAISIPVILVGLAAFWSAVWQLLSETKRRVQSAIDTFEISVPSAQEYRRTHPRPDAPLAGQVIRIDPPEV</sequence>
<dbReference type="EMBL" id="QEEX01000001">
    <property type="protein sequence ID" value="PWB97067.1"/>
    <property type="molecule type" value="Genomic_DNA"/>
</dbReference>
<accession>A0A2U1SZM8</accession>
<keyword evidence="1" id="KW-1133">Transmembrane helix</keyword>
<feature type="transmembrane region" description="Helical" evidence="1">
    <location>
        <begin position="35"/>
        <end position="60"/>
    </location>
</feature>
<organism evidence="2 3">
    <name type="scientific">Homoserinimonas hongtaonis</name>
    <dbReference type="NCBI Taxonomy" id="2079791"/>
    <lineage>
        <taxon>Bacteria</taxon>
        <taxon>Bacillati</taxon>
        <taxon>Actinomycetota</taxon>
        <taxon>Actinomycetes</taxon>
        <taxon>Micrococcales</taxon>
        <taxon>Microbacteriaceae</taxon>
        <taxon>Homoserinimonas</taxon>
    </lineage>
</organism>
<protein>
    <submittedName>
        <fullName evidence="2">Uncharacterized protein</fullName>
    </submittedName>
</protein>
<evidence type="ECO:0000313" key="2">
    <source>
        <dbReference type="EMBL" id="PWB97067.1"/>
    </source>
</evidence>
<keyword evidence="1" id="KW-0812">Transmembrane</keyword>
<reference evidence="3" key="1">
    <citation type="submission" date="2018-04" db="EMBL/GenBank/DDBJ databases">
        <authorList>
            <person name="Liu S."/>
            <person name="Wang Z."/>
            <person name="Li J."/>
        </authorList>
    </citation>
    <scope>NUCLEOTIDE SEQUENCE [LARGE SCALE GENOMIC DNA]</scope>
    <source>
        <strain evidence="3">S1194</strain>
    </source>
</reference>
<name>A0A2U1SZM8_9MICO</name>
<keyword evidence="3" id="KW-1185">Reference proteome</keyword>